<accession>A0A150X2F9</accession>
<keyword evidence="3" id="KW-1185">Reference proteome</keyword>
<evidence type="ECO:0000313" key="3">
    <source>
        <dbReference type="Proteomes" id="UP000075615"/>
    </source>
</evidence>
<reference evidence="2 3" key="1">
    <citation type="submission" date="2016-01" db="EMBL/GenBank/DDBJ databases">
        <title>Genome sequencing of Roseivirga echinicomitans KMM 6058.</title>
        <authorList>
            <person name="Selvaratnam C."/>
            <person name="Thevarajoo S."/>
            <person name="Goh K.M."/>
            <person name="Ee R."/>
            <person name="Chan K.-G."/>
            <person name="Chong C.S."/>
        </authorList>
    </citation>
    <scope>NUCLEOTIDE SEQUENCE [LARGE SCALE GENOMIC DNA]</scope>
    <source>
        <strain evidence="2 3">KMM 6058</strain>
    </source>
</reference>
<evidence type="ECO:0000259" key="1">
    <source>
        <dbReference type="Pfam" id="PF24722"/>
    </source>
</evidence>
<dbReference type="RefSeq" id="WP_068417629.1">
    <property type="nucleotide sequence ID" value="NZ_LRDB01000050.1"/>
</dbReference>
<name>A0A150X2F9_9BACT</name>
<dbReference type="EMBL" id="LRDB01000050">
    <property type="protein sequence ID" value="KYG72903.1"/>
    <property type="molecule type" value="Genomic_DNA"/>
</dbReference>
<dbReference type="InterPro" id="IPR056091">
    <property type="entry name" value="DUF7674"/>
</dbReference>
<comment type="caution">
    <text evidence="2">The sequence shown here is derived from an EMBL/GenBank/DDBJ whole genome shotgun (WGS) entry which is preliminary data.</text>
</comment>
<dbReference type="OrthoDB" id="798224at2"/>
<dbReference type="AlphaFoldDB" id="A0A150X2F9"/>
<organism evidence="2 3">
    <name type="scientific">Roseivirga echinicomitans</name>
    <dbReference type="NCBI Taxonomy" id="296218"/>
    <lineage>
        <taxon>Bacteria</taxon>
        <taxon>Pseudomonadati</taxon>
        <taxon>Bacteroidota</taxon>
        <taxon>Cytophagia</taxon>
        <taxon>Cytophagales</taxon>
        <taxon>Roseivirgaceae</taxon>
        <taxon>Roseivirga</taxon>
    </lineage>
</organism>
<dbReference type="Proteomes" id="UP000075615">
    <property type="component" value="Unassembled WGS sequence"/>
</dbReference>
<protein>
    <recommendedName>
        <fullName evidence="1">DUF7674 domain-containing protein</fullName>
    </recommendedName>
</protein>
<sequence>MKSENWIDVNDDKMGADRYFELLVNDFPMIRNEIQEEDSDMIHMRMECFADYTIKQIKGDNDRELKRCFDFQESKIDLINSDLENALIVSYCESMLLGEVAKKMDRIVDIMPDKLRRKYLDYEAYYNKLGETSKKRTPHNNG</sequence>
<gene>
    <name evidence="2" type="ORF">AWN68_09395</name>
</gene>
<proteinExistence type="predicted"/>
<dbReference type="Pfam" id="PF24722">
    <property type="entry name" value="DUF7674"/>
    <property type="match status" value="1"/>
</dbReference>
<dbReference type="STRING" id="296218.AWN68_09395"/>
<evidence type="ECO:0000313" key="2">
    <source>
        <dbReference type="EMBL" id="KYG72903.1"/>
    </source>
</evidence>
<feature type="domain" description="DUF7674" evidence="1">
    <location>
        <begin position="20"/>
        <end position="126"/>
    </location>
</feature>